<evidence type="ECO:0000313" key="3">
    <source>
        <dbReference type="EMBL" id="MFD2675003.1"/>
    </source>
</evidence>
<protein>
    <submittedName>
        <fullName evidence="3">Helix-turn-helix domain-containing protein</fullName>
    </submittedName>
</protein>
<reference evidence="4" key="1">
    <citation type="journal article" date="2019" name="Int. J. Syst. Evol. Microbiol.">
        <title>The Global Catalogue of Microorganisms (GCM) 10K type strain sequencing project: providing services to taxonomists for standard genome sequencing and annotation.</title>
        <authorList>
            <consortium name="The Broad Institute Genomics Platform"/>
            <consortium name="The Broad Institute Genome Sequencing Center for Infectious Disease"/>
            <person name="Wu L."/>
            <person name="Ma J."/>
        </authorList>
    </citation>
    <scope>NUCLEOTIDE SEQUENCE [LARGE SCALE GENOMIC DNA]</scope>
    <source>
        <strain evidence="4">TISTR 1511</strain>
    </source>
</reference>
<name>A0ABW5RIT9_9MICO</name>
<dbReference type="CDD" id="cd00093">
    <property type="entry name" value="HTH_XRE"/>
    <property type="match status" value="1"/>
</dbReference>
<accession>A0ABW5RIT9</accession>
<dbReference type="PROSITE" id="PS50943">
    <property type="entry name" value="HTH_CROC1"/>
    <property type="match status" value="1"/>
</dbReference>
<proteinExistence type="predicted"/>
<dbReference type="InterPro" id="IPR001387">
    <property type="entry name" value="Cro/C1-type_HTH"/>
</dbReference>
<evidence type="ECO:0000259" key="2">
    <source>
        <dbReference type="PROSITE" id="PS50943"/>
    </source>
</evidence>
<keyword evidence="4" id="KW-1185">Reference proteome</keyword>
<feature type="domain" description="HTH cro/C1-type" evidence="2">
    <location>
        <begin position="20"/>
        <end position="74"/>
    </location>
</feature>
<dbReference type="EMBL" id="JBHUNF010000004">
    <property type="protein sequence ID" value="MFD2675003.1"/>
    <property type="molecule type" value="Genomic_DNA"/>
</dbReference>
<dbReference type="RefSeq" id="WP_110477045.1">
    <property type="nucleotide sequence ID" value="NZ_JBHUNF010000004.1"/>
</dbReference>
<dbReference type="Pfam" id="PF01381">
    <property type="entry name" value="HTH_3"/>
    <property type="match status" value="1"/>
</dbReference>
<dbReference type="Proteomes" id="UP001597453">
    <property type="component" value="Unassembled WGS sequence"/>
</dbReference>
<evidence type="ECO:0000256" key="1">
    <source>
        <dbReference type="SAM" id="MobiDB-lite"/>
    </source>
</evidence>
<gene>
    <name evidence="3" type="ORF">ACFSUQ_06805</name>
</gene>
<sequence length="103" mass="10911">MTMQPMTGGAIPAITLRTRLRVAREFAELEQGELAERAGISRATISNAERGLAKPNRATLAMWAFACGVDADWLRTGETNNAPSPGGDGADAARPKGLEPLTF</sequence>
<dbReference type="InterPro" id="IPR010982">
    <property type="entry name" value="Lambda_DNA-bd_dom_sf"/>
</dbReference>
<organism evidence="3 4">
    <name type="scientific">Gulosibacter bifidus</name>
    <dbReference type="NCBI Taxonomy" id="272239"/>
    <lineage>
        <taxon>Bacteria</taxon>
        <taxon>Bacillati</taxon>
        <taxon>Actinomycetota</taxon>
        <taxon>Actinomycetes</taxon>
        <taxon>Micrococcales</taxon>
        <taxon>Microbacteriaceae</taxon>
        <taxon>Gulosibacter</taxon>
    </lineage>
</organism>
<dbReference type="SUPFAM" id="SSF47413">
    <property type="entry name" value="lambda repressor-like DNA-binding domains"/>
    <property type="match status" value="1"/>
</dbReference>
<dbReference type="Gene3D" id="1.10.260.40">
    <property type="entry name" value="lambda repressor-like DNA-binding domains"/>
    <property type="match status" value="1"/>
</dbReference>
<feature type="region of interest" description="Disordered" evidence="1">
    <location>
        <begin position="75"/>
        <end position="103"/>
    </location>
</feature>
<comment type="caution">
    <text evidence="3">The sequence shown here is derived from an EMBL/GenBank/DDBJ whole genome shotgun (WGS) entry which is preliminary data.</text>
</comment>
<evidence type="ECO:0000313" key="4">
    <source>
        <dbReference type="Proteomes" id="UP001597453"/>
    </source>
</evidence>
<dbReference type="SMART" id="SM00530">
    <property type="entry name" value="HTH_XRE"/>
    <property type="match status" value="1"/>
</dbReference>